<name>A0ABV6CMQ2_9RHOB</name>
<dbReference type="RefSeq" id="WP_378927134.1">
    <property type="nucleotide sequence ID" value="NZ_JBHLWQ010000163.1"/>
</dbReference>
<feature type="domain" description="Aminoglycoside phosphotransferase" evidence="1">
    <location>
        <begin position="29"/>
        <end position="266"/>
    </location>
</feature>
<proteinExistence type="predicted"/>
<protein>
    <submittedName>
        <fullName evidence="2">Phosphotransferase enzyme family protein</fullName>
    </submittedName>
</protein>
<keyword evidence="3" id="KW-1185">Reference proteome</keyword>
<dbReference type="Proteomes" id="UP001589795">
    <property type="component" value="Unassembled WGS sequence"/>
</dbReference>
<dbReference type="InterPro" id="IPR011009">
    <property type="entry name" value="Kinase-like_dom_sf"/>
</dbReference>
<gene>
    <name evidence="2" type="ORF">ACFFIZ_17420</name>
</gene>
<reference evidence="2 3" key="1">
    <citation type="submission" date="2024-09" db="EMBL/GenBank/DDBJ databases">
        <authorList>
            <person name="Sun Q."/>
            <person name="Mori K."/>
        </authorList>
    </citation>
    <scope>NUCLEOTIDE SEQUENCE [LARGE SCALE GENOMIC DNA]</scope>
    <source>
        <strain evidence="2 3">CCM 7904</strain>
    </source>
</reference>
<feature type="non-terminal residue" evidence="2">
    <location>
        <position position="275"/>
    </location>
</feature>
<sequence length="275" mass="30127">MTDDEALILAAQAGAAWGATGTPLLIRNRENAVFGVMTPLGRGALRLHRTGYQSAESIQSELWWCEALARAGAPVPQALRTRDGDLLHRCPDGRIASVIGWIDGGIMGEGGVPLPGSRAEQADLHHRLGAILAQIHRKTDDLDLPGNFFRPWWDVDALLGDRPLWGQFWSHPQLRGDETRRMAGVRDLCRERLRDYAAGSPDFGLIHADVLRENVILGNGMTLIDFDDSGFGFRIYDLGTVLSQNLYEPHFDAIRDGLIGGYGGLRAADLAMLPV</sequence>
<dbReference type="Pfam" id="PF01636">
    <property type="entry name" value="APH"/>
    <property type="match status" value="1"/>
</dbReference>
<dbReference type="InterPro" id="IPR002575">
    <property type="entry name" value="Aminoglycoside_PTrfase"/>
</dbReference>
<evidence type="ECO:0000313" key="3">
    <source>
        <dbReference type="Proteomes" id="UP001589795"/>
    </source>
</evidence>
<dbReference type="Gene3D" id="3.90.1200.10">
    <property type="match status" value="1"/>
</dbReference>
<evidence type="ECO:0000313" key="2">
    <source>
        <dbReference type="EMBL" id="MFC0202038.1"/>
    </source>
</evidence>
<evidence type="ECO:0000259" key="1">
    <source>
        <dbReference type="Pfam" id="PF01636"/>
    </source>
</evidence>
<comment type="caution">
    <text evidence="2">The sequence shown here is derived from an EMBL/GenBank/DDBJ whole genome shotgun (WGS) entry which is preliminary data.</text>
</comment>
<organism evidence="2 3">
    <name type="scientific">Paracoccus rhizosphaerae</name>
    <dbReference type="NCBI Taxonomy" id="1133347"/>
    <lineage>
        <taxon>Bacteria</taxon>
        <taxon>Pseudomonadati</taxon>
        <taxon>Pseudomonadota</taxon>
        <taxon>Alphaproteobacteria</taxon>
        <taxon>Rhodobacterales</taxon>
        <taxon>Paracoccaceae</taxon>
        <taxon>Paracoccus</taxon>
    </lineage>
</organism>
<dbReference type="SUPFAM" id="SSF56112">
    <property type="entry name" value="Protein kinase-like (PK-like)"/>
    <property type="match status" value="1"/>
</dbReference>
<accession>A0ABV6CMQ2</accession>
<dbReference type="EMBL" id="JBHLWQ010000163">
    <property type="protein sequence ID" value="MFC0202038.1"/>
    <property type="molecule type" value="Genomic_DNA"/>
</dbReference>